<dbReference type="PROSITE" id="PS00868">
    <property type="entry name" value="CYS_MET_METAB_PP"/>
    <property type="match status" value="1"/>
</dbReference>
<dbReference type="GO" id="GO:0004123">
    <property type="term" value="F:cystathionine gamma-lyase activity"/>
    <property type="evidence" value="ECO:0007669"/>
    <property type="project" value="TreeGrafter"/>
</dbReference>
<dbReference type="InterPro" id="IPR000277">
    <property type="entry name" value="Cys/Met-Metab_PyrdxlP-dep_enz"/>
</dbReference>
<protein>
    <recommendedName>
        <fullName evidence="4">cystathionine gamma-lyase</fullName>
        <ecNumber evidence="4">4.4.1.1</ecNumber>
    </recommendedName>
    <alternativeName>
        <fullName evidence="7">Gamma-cystathionase</fullName>
    </alternativeName>
</protein>
<dbReference type="EC" id="4.4.1.1" evidence="4"/>
<dbReference type="Gene3D" id="3.90.1150.10">
    <property type="entry name" value="Aspartate Aminotransferase, domain 1"/>
    <property type="match status" value="1"/>
</dbReference>
<evidence type="ECO:0000256" key="9">
    <source>
        <dbReference type="SAM" id="MobiDB-lite"/>
    </source>
</evidence>
<dbReference type="AlphaFoldDB" id="A0A1I7ZLV7"/>
<comment type="pathway">
    <text evidence="2">Amino-acid biosynthesis; L-cysteine biosynthesis; L-cysteine from L-homocysteine and L-serine: step 2/2.</text>
</comment>
<dbReference type="CDD" id="cd00614">
    <property type="entry name" value="CGS_like"/>
    <property type="match status" value="1"/>
</dbReference>
<evidence type="ECO:0000313" key="11">
    <source>
        <dbReference type="WBParaSite" id="L893_g27594.t1"/>
    </source>
</evidence>
<dbReference type="FunFam" id="3.90.1150.10:FF:000008">
    <property type="entry name" value="Cystathionine gamma-synthase"/>
    <property type="match status" value="1"/>
</dbReference>
<proteinExistence type="inferred from homology"/>
<keyword evidence="6" id="KW-0028">Amino-acid biosynthesis</keyword>
<evidence type="ECO:0000256" key="7">
    <source>
        <dbReference type="ARBA" id="ARBA00029853"/>
    </source>
</evidence>
<evidence type="ECO:0000256" key="5">
    <source>
        <dbReference type="ARBA" id="ARBA00022898"/>
    </source>
</evidence>
<dbReference type="GO" id="GO:0005737">
    <property type="term" value="C:cytoplasm"/>
    <property type="evidence" value="ECO:0007669"/>
    <property type="project" value="TreeGrafter"/>
</dbReference>
<accession>A0A1I7ZLV7</accession>
<dbReference type="SUPFAM" id="SSF53383">
    <property type="entry name" value="PLP-dependent transferases"/>
    <property type="match status" value="1"/>
</dbReference>
<evidence type="ECO:0000256" key="2">
    <source>
        <dbReference type="ARBA" id="ARBA00005038"/>
    </source>
</evidence>
<dbReference type="GO" id="GO:0030170">
    <property type="term" value="F:pyridoxal phosphate binding"/>
    <property type="evidence" value="ECO:0007669"/>
    <property type="project" value="InterPro"/>
</dbReference>
<evidence type="ECO:0000313" key="10">
    <source>
        <dbReference type="Proteomes" id="UP000095287"/>
    </source>
</evidence>
<dbReference type="WBParaSite" id="L893_g27594.t1">
    <property type="protein sequence ID" value="L893_g27594.t1"/>
    <property type="gene ID" value="L893_g27594"/>
</dbReference>
<sequence length="565" mass="62138">MRRLTRLPLSIFTIRCFPTTLLFLVLFTSLPLTSTFPVVICAVHTTHKLLFFLSADSLRLSKHKVDFKEHEDSDSADFFPISPLRLVSVHFSTSVTHRKKPGSTLGKCNVSRSEAIFGIAIVEVLMALLTERVRFLVVSAVGDADSTKVSWAESSSVLSSVEMAFQSFPGIGTLAIHVGQEPEQWDMNQVVPPISLSTTYKQDKPAEPKGHDYSRAGNPTRDVLEKNLAALEGADNARVFGSGLAAASAMISYLNSGDHVICSDDVYGGTQRLFRRVFAPKNGLEFTFSDLTDIEEFKKLLKPNTKLIWLESPSNPLLKVVDIEAVSNAAREFNKDIVVVVDNTFMSPVFQRPLSLGADVVIHSITKYINGHSDVVMGTVITNNKEIDEHLFFQQLAVGAVPSAFDCYLVNRGIKTLHLRMRAHMENALDVAKFLEAHSLVEKVYYPELPSHPQHAVHKKQTKGMSGMISFYLKGGLEESRKFLSALKVFVLAESLGGYESLAELPSVMTHASVPEDERAKLGITDNLIRLSVGCEDKEDIIADLDQALKLAIDASGSANGCLSQ</sequence>
<evidence type="ECO:0000256" key="1">
    <source>
        <dbReference type="ARBA" id="ARBA00001933"/>
    </source>
</evidence>
<organism evidence="10 11">
    <name type="scientific">Steinernema glaseri</name>
    <dbReference type="NCBI Taxonomy" id="37863"/>
    <lineage>
        <taxon>Eukaryota</taxon>
        <taxon>Metazoa</taxon>
        <taxon>Ecdysozoa</taxon>
        <taxon>Nematoda</taxon>
        <taxon>Chromadorea</taxon>
        <taxon>Rhabditida</taxon>
        <taxon>Tylenchina</taxon>
        <taxon>Panagrolaimomorpha</taxon>
        <taxon>Strongyloidoidea</taxon>
        <taxon>Steinernematidae</taxon>
        <taxon>Steinernema</taxon>
    </lineage>
</organism>
<keyword evidence="6" id="KW-0198">Cysteine biosynthesis</keyword>
<keyword evidence="5 8" id="KW-0663">Pyridoxal phosphate</keyword>
<dbReference type="PANTHER" id="PTHR11808:SF15">
    <property type="entry name" value="CYSTATHIONINE GAMMA-LYASE"/>
    <property type="match status" value="1"/>
</dbReference>
<dbReference type="FunFam" id="3.40.640.10:FF:000009">
    <property type="entry name" value="Cystathionine gamma-synthase homolog"/>
    <property type="match status" value="1"/>
</dbReference>
<dbReference type="InterPro" id="IPR015424">
    <property type="entry name" value="PyrdxlP-dep_Trfase"/>
</dbReference>
<dbReference type="InterPro" id="IPR015422">
    <property type="entry name" value="PyrdxlP-dep_Trfase_small"/>
</dbReference>
<dbReference type="Pfam" id="PF01053">
    <property type="entry name" value="Cys_Met_Meta_PP"/>
    <property type="match status" value="1"/>
</dbReference>
<evidence type="ECO:0000256" key="3">
    <source>
        <dbReference type="ARBA" id="ARBA00009077"/>
    </source>
</evidence>
<dbReference type="GO" id="GO:0019343">
    <property type="term" value="P:cysteine biosynthetic process via cystathionine"/>
    <property type="evidence" value="ECO:0007669"/>
    <property type="project" value="TreeGrafter"/>
</dbReference>
<dbReference type="InterPro" id="IPR015421">
    <property type="entry name" value="PyrdxlP-dep_Trfase_major"/>
</dbReference>
<comment type="similarity">
    <text evidence="3 8">Belongs to the trans-sulfuration enzymes family.</text>
</comment>
<reference evidence="11" key="1">
    <citation type="submission" date="2016-11" db="UniProtKB">
        <authorList>
            <consortium name="WormBaseParasite"/>
        </authorList>
    </citation>
    <scope>IDENTIFICATION</scope>
</reference>
<dbReference type="Gene3D" id="3.40.640.10">
    <property type="entry name" value="Type I PLP-dependent aspartate aminotransferase-like (Major domain)"/>
    <property type="match status" value="1"/>
</dbReference>
<keyword evidence="10" id="KW-1185">Reference proteome</keyword>
<dbReference type="UniPathway" id="UPA00136">
    <property type="reaction ID" value="UER00202"/>
</dbReference>
<dbReference type="Proteomes" id="UP000095287">
    <property type="component" value="Unplaced"/>
</dbReference>
<evidence type="ECO:0000256" key="6">
    <source>
        <dbReference type="ARBA" id="ARBA00023192"/>
    </source>
</evidence>
<dbReference type="InterPro" id="IPR054542">
    <property type="entry name" value="Cys_met_metab_PP"/>
</dbReference>
<evidence type="ECO:0000256" key="8">
    <source>
        <dbReference type="RuleBase" id="RU362118"/>
    </source>
</evidence>
<feature type="compositionally biased region" description="Basic and acidic residues" evidence="9">
    <location>
        <begin position="201"/>
        <end position="214"/>
    </location>
</feature>
<comment type="cofactor">
    <cofactor evidence="1 8">
        <name>pyridoxal 5'-phosphate</name>
        <dbReference type="ChEBI" id="CHEBI:597326"/>
    </cofactor>
</comment>
<evidence type="ECO:0000256" key="4">
    <source>
        <dbReference type="ARBA" id="ARBA00012085"/>
    </source>
</evidence>
<name>A0A1I7ZLV7_9BILA</name>
<dbReference type="PANTHER" id="PTHR11808">
    <property type="entry name" value="TRANS-SULFURATION ENZYME FAMILY MEMBER"/>
    <property type="match status" value="1"/>
</dbReference>
<dbReference type="GO" id="GO:0019346">
    <property type="term" value="P:transsulfuration"/>
    <property type="evidence" value="ECO:0007669"/>
    <property type="project" value="InterPro"/>
</dbReference>
<feature type="region of interest" description="Disordered" evidence="9">
    <location>
        <begin position="199"/>
        <end position="218"/>
    </location>
</feature>